<comment type="caution">
    <text evidence="3">The sequence shown here is derived from an EMBL/GenBank/DDBJ whole genome shotgun (WGS) entry which is preliminary data.</text>
</comment>
<dbReference type="PANTHER" id="PTHR43586">
    <property type="entry name" value="CYSTEINE DESULFURASE"/>
    <property type="match status" value="1"/>
</dbReference>
<dbReference type="InterPro" id="IPR015422">
    <property type="entry name" value="PyrdxlP-dep_Trfase_small"/>
</dbReference>
<dbReference type="EMBL" id="NRHC01000040">
    <property type="protein sequence ID" value="RIY32945.1"/>
    <property type="molecule type" value="Genomic_DNA"/>
</dbReference>
<evidence type="ECO:0000313" key="3">
    <source>
        <dbReference type="EMBL" id="RIY32945.1"/>
    </source>
</evidence>
<sequence>MYSMQDNPSLQTLSELSEKIDSYSSLVEQFREQFPVLDQAPIYFDNAATSLRPQVVLESFTRGFAYAGNVERSLHTFELSALIKSGNNYLKNYFDPREDSQLVYTANTTQAINLLAQTLGEFWCAQKNAANSQETYYILVGQSNHHANLLPWIKLCQQYSFLQLKYIPLKEDLTFDLDYLQNFCQEHANNLLLVSISSVDNSNGMVHPIGKIKQILDTFSPHAWLALDNAQGSTYNQIYLEKAGCTDYWPADFLIGSLHKMFGLTGIGYLITTQRINQLKGKEDKDINLLTKFFKLSNEFINSQEKSNEEFIHLNLPYKGNSLNHQLVGGGFVKSINLDKVDYQLKDTNPFLIAGTPNINAQVTVKDTIKWLNNQPLRELYDYTHLLQQYFLEHLRQFNDVLDLSNATDAPSQLEVASHSLRILPSFGHHISLSIEDGQDIDLGQELAKHNISVRVGKHCAYPYHDFLGVDSTLRISLAPYNTREEVEYAVEVMFNFFMNL</sequence>
<feature type="domain" description="Aminotransferase class V" evidence="2">
    <location>
        <begin position="322"/>
        <end position="489"/>
    </location>
</feature>
<dbReference type="OrthoDB" id="9808002at2"/>
<dbReference type="RefSeq" id="WP_119524967.1">
    <property type="nucleotide sequence ID" value="NZ_NRHC01000040.1"/>
</dbReference>
<evidence type="ECO:0000259" key="2">
    <source>
        <dbReference type="Pfam" id="PF00266"/>
    </source>
</evidence>
<dbReference type="InterPro" id="IPR000192">
    <property type="entry name" value="Aminotrans_V_dom"/>
</dbReference>
<evidence type="ECO:0000256" key="1">
    <source>
        <dbReference type="ARBA" id="ARBA00022898"/>
    </source>
</evidence>
<proteinExistence type="predicted"/>
<dbReference type="AlphaFoldDB" id="A0A3A1Y5Q0"/>
<dbReference type="SUPFAM" id="SSF53383">
    <property type="entry name" value="PLP-dependent transferases"/>
    <property type="match status" value="1"/>
</dbReference>
<dbReference type="Pfam" id="PF00266">
    <property type="entry name" value="Aminotran_5"/>
    <property type="match status" value="2"/>
</dbReference>
<dbReference type="PANTHER" id="PTHR43586:SF8">
    <property type="entry name" value="CYSTEINE DESULFURASE 1, CHLOROPLASTIC"/>
    <property type="match status" value="1"/>
</dbReference>
<keyword evidence="1" id="KW-0663">Pyridoxal phosphate</keyword>
<protein>
    <recommendedName>
        <fullName evidence="2">Aminotransferase class V domain-containing protein</fullName>
    </recommendedName>
</protein>
<dbReference type="InterPro" id="IPR015424">
    <property type="entry name" value="PyrdxlP-dep_Trfase"/>
</dbReference>
<name>A0A3A1Y5Q0_9GAMM</name>
<organism evidence="3 4">
    <name type="scientific">Psittacicella hinzii</name>
    <dbReference type="NCBI Taxonomy" id="2028575"/>
    <lineage>
        <taxon>Bacteria</taxon>
        <taxon>Pseudomonadati</taxon>
        <taxon>Pseudomonadota</taxon>
        <taxon>Gammaproteobacteria</taxon>
        <taxon>Pasteurellales</taxon>
        <taxon>Psittacicellaceae</taxon>
        <taxon>Psittacicella</taxon>
    </lineage>
</organism>
<dbReference type="Gene3D" id="3.90.1150.10">
    <property type="entry name" value="Aspartate Aminotransferase, domain 1"/>
    <property type="match status" value="2"/>
</dbReference>
<dbReference type="InterPro" id="IPR015421">
    <property type="entry name" value="PyrdxlP-dep_Trfase_major"/>
</dbReference>
<dbReference type="Proteomes" id="UP000265691">
    <property type="component" value="Unassembled WGS sequence"/>
</dbReference>
<keyword evidence="4" id="KW-1185">Reference proteome</keyword>
<gene>
    <name evidence="3" type="ORF">CKF54_03860</name>
</gene>
<accession>A0A3A1Y5Q0</accession>
<reference evidence="3 4" key="1">
    <citation type="submission" date="2017-08" db="EMBL/GenBank/DDBJ databases">
        <title>Reclassification of Bisgaard taxon 37 and 44.</title>
        <authorList>
            <person name="Christensen H."/>
        </authorList>
    </citation>
    <scope>NUCLEOTIDE SEQUENCE [LARGE SCALE GENOMIC DNA]</scope>
    <source>
        <strain evidence="3 4">B96_3</strain>
    </source>
</reference>
<evidence type="ECO:0000313" key="4">
    <source>
        <dbReference type="Proteomes" id="UP000265691"/>
    </source>
</evidence>
<feature type="domain" description="Aminotransferase class V" evidence="2">
    <location>
        <begin position="42"/>
        <end position="275"/>
    </location>
</feature>
<dbReference type="Gene3D" id="3.40.640.10">
    <property type="entry name" value="Type I PLP-dependent aspartate aminotransferase-like (Major domain)"/>
    <property type="match status" value="2"/>
</dbReference>